<feature type="transmembrane region" description="Helical" evidence="1">
    <location>
        <begin position="38"/>
        <end position="64"/>
    </location>
</feature>
<proteinExistence type="predicted"/>
<evidence type="ECO:0000256" key="1">
    <source>
        <dbReference type="SAM" id="Phobius"/>
    </source>
</evidence>
<feature type="transmembrane region" description="Helical" evidence="1">
    <location>
        <begin position="6"/>
        <end position="26"/>
    </location>
</feature>
<dbReference type="AlphaFoldDB" id="A0AA94WP06"/>
<gene>
    <name evidence="2" type="ORF">FZC74_15930</name>
</gene>
<comment type="caution">
    <text evidence="2">The sequence shown here is derived from an EMBL/GenBank/DDBJ whole genome shotgun (WGS) entry which is preliminary data.</text>
</comment>
<dbReference type="RefSeq" id="WP_148966582.1">
    <property type="nucleotide sequence ID" value="NZ_JBNIKZ010000007.1"/>
</dbReference>
<accession>A0AA94WP06</accession>
<protein>
    <submittedName>
        <fullName evidence="2">Uncharacterized protein</fullName>
    </submittedName>
</protein>
<organism evidence="2 3">
    <name type="scientific">Sutcliffiella horikoshii</name>
    <dbReference type="NCBI Taxonomy" id="79883"/>
    <lineage>
        <taxon>Bacteria</taxon>
        <taxon>Bacillati</taxon>
        <taxon>Bacillota</taxon>
        <taxon>Bacilli</taxon>
        <taxon>Bacillales</taxon>
        <taxon>Bacillaceae</taxon>
        <taxon>Sutcliffiella</taxon>
    </lineage>
</organism>
<evidence type="ECO:0000313" key="3">
    <source>
        <dbReference type="Proteomes" id="UP000323393"/>
    </source>
</evidence>
<keyword evidence="1" id="KW-1133">Transmembrane helix</keyword>
<dbReference type="Proteomes" id="UP000323393">
    <property type="component" value="Unassembled WGS sequence"/>
</dbReference>
<keyword evidence="1" id="KW-0472">Membrane</keyword>
<reference evidence="2 3" key="1">
    <citation type="submission" date="2019-08" db="EMBL/GenBank/DDBJ databases">
        <title>Bacillus genomes from the desert of Cuatro Cienegas, Coahuila.</title>
        <authorList>
            <person name="Olmedo-Alvarez G."/>
        </authorList>
    </citation>
    <scope>NUCLEOTIDE SEQUENCE [LARGE SCALE GENOMIC DNA]</scope>
    <source>
        <strain evidence="2 3">CH88_3T</strain>
    </source>
</reference>
<sequence>MEVAFVSVCATIIIFMAVFNLCRLFTDAYKKEEMNFNKFIVLISSSMGGGLLLSILFFGGYQWFWRFLSS</sequence>
<keyword evidence="1" id="KW-0812">Transmembrane</keyword>
<dbReference type="EMBL" id="VTEU01000007">
    <property type="protein sequence ID" value="TYS57523.1"/>
    <property type="molecule type" value="Genomic_DNA"/>
</dbReference>
<name>A0AA94WP06_9BACI</name>
<evidence type="ECO:0000313" key="2">
    <source>
        <dbReference type="EMBL" id="TYS57523.1"/>
    </source>
</evidence>